<accession>A0A073KA93</accession>
<dbReference type="EMBL" id="JOTN01000008">
    <property type="protein sequence ID" value="KEK19223.1"/>
    <property type="molecule type" value="Genomic_DNA"/>
</dbReference>
<name>A0A073KA93_9BACI</name>
<dbReference type="CDD" id="cd13441">
    <property type="entry name" value="CamS_repeat_1"/>
    <property type="match status" value="1"/>
</dbReference>
<dbReference type="Proteomes" id="UP000027822">
    <property type="component" value="Unassembled WGS sequence"/>
</dbReference>
<dbReference type="STRING" id="574376.BAMA_22835"/>
<comment type="caution">
    <text evidence="1">The sequence shown here is derived from an EMBL/GenBank/DDBJ whole genome shotgun (WGS) entry which is preliminary data.</text>
</comment>
<keyword evidence="2" id="KW-1185">Reference proteome</keyword>
<evidence type="ECO:0000313" key="2">
    <source>
        <dbReference type="Proteomes" id="UP000027822"/>
    </source>
</evidence>
<evidence type="ECO:0008006" key="3">
    <source>
        <dbReference type="Google" id="ProtNLM"/>
    </source>
</evidence>
<dbReference type="PROSITE" id="PS51257">
    <property type="entry name" value="PROKAR_LIPOPROTEIN"/>
    <property type="match status" value="1"/>
</dbReference>
<organism evidence="1 2">
    <name type="scientific">Bacillus manliponensis</name>
    <dbReference type="NCBI Taxonomy" id="574376"/>
    <lineage>
        <taxon>Bacteria</taxon>
        <taxon>Bacillati</taxon>
        <taxon>Bacillota</taxon>
        <taxon>Bacilli</taxon>
        <taxon>Bacillales</taxon>
        <taxon>Bacillaceae</taxon>
        <taxon>Bacillus</taxon>
        <taxon>Bacillus cereus group</taxon>
    </lineage>
</organism>
<evidence type="ECO:0000313" key="1">
    <source>
        <dbReference type="EMBL" id="KEK19223.1"/>
    </source>
</evidence>
<gene>
    <name evidence="1" type="ORF">BAMA_22835</name>
</gene>
<dbReference type="PIRSF" id="PIRSF012509">
    <property type="entry name" value="CamS"/>
    <property type="match status" value="1"/>
</dbReference>
<dbReference type="CDD" id="cd13440">
    <property type="entry name" value="CamS_repeat_2"/>
    <property type="match status" value="1"/>
</dbReference>
<dbReference type="eggNOG" id="COG4851">
    <property type="taxonomic scope" value="Bacteria"/>
</dbReference>
<dbReference type="Pfam" id="PF07537">
    <property type="entry name" value="CamS"/>
    <property type="match status" value="2"/>
</dbReference>
<proteinExistence type="predicted"/>
<protein>
    <recommendedName>
        <fullName evidence="3">Sex pheromone</fullName>
    </recommendedName>
</protein>
<dbReference type="Gene3D" id="3.10.570.10">
    <property type="entry name" value="sex pheromone staph- cam373 precursor domain"/>
    <property type="match status" value="1"/>
</dbReference>
<dbReference type="InterPro" id="IPR011426">
    <property type="entry name" value="CamS"/>
</dbReference>
<reference evidence="1 2" key="1">
    <citation type="submission" date="2014-06" db="EMBL/GenBank/DDBJ databases">
        <title>Draft genome sequence of Bacillus manliponensis JCM 15802 (MCCC 1A00708).</title>
        <authorList>
            <person name="Lai Q."/>
            <person name="Liu Y."/>
            <person name="Shao Z."/>
        </authorList>
    </citation>
    <scope>NUCLEOTIDE SEQUENCE [LARGE SCALE GENOMIC DNA]</scope>
    <source>
        <strain evidence="1 2">JCM 15802</strain>
    </source>
</reference>
<dbReference type="AlphaFoldDB" id="A0A073KA93"/>
<sequence length="340" mass="38712">MKKVTSFFICLSIILSGCSGNFGKKQEEVVQEHDEKEKKIISKYAISDEYYRTIIPLKEQKIIGEINEATGSKLDLNAFEMGLMDIAKDTFNTKDHFLQRSEYLPQKKIEDLLLQQGVISNVIEHDYFKREERSDNLTLGGVVIGLSITANYSHEDAMNDGKEVASQILKVLREKEETASVPVVFALFKQETQTSLQTGSFIGSMMIEEGQQTIGEWGTTSKQSFNYPSPEFEGDAAYSKDVEMLQKFTEEVKKFNKDYIPVNGEVFYENGQLDHINLNVRVQFYGKSEVIALSQVVTQHVLEIFPKEISVQVNVNSEQKQEAVIMKEKNAEKPFVHFLD</sequence>